<keyword evidence="2" id="KW-1185">Reference proteome</keyword>
<sequence length="63" mass="6979">MAEEDVIKRAEAAVQVRQMGKMMASLFCHMTKEVLRELGEVRGTELVGRAIKAYGSERGGCLH</sequence>
<dbReference type="RefSeq" id="WP_014901486.1">
    <property type="nucleotide sequence ID" value="NC_018515.1"/>
</dbReference>
<gene>
    <name evidence="1" type="ordered locus">Desmer_0520</name>
</gene>
<reference evidence="1 2" key="1">
    <citation type="journal article" date="2012" name="J. Bacteriol.">
        <title>Complete genome sequences of Desulfosporosinus orientis DSM765T, Desulfosporosinus youngiae DSM17734T, Desulfosporosinus meridiei DSM13257T, and Desulfosporosinus acidiphilus DSM22704T.</title>
        <authorList>
            <person name="Pester M."/>
            <person name="Brambilla E."/>
            <person name="Alazard D."/>
            <person name="Rattei T."/>
            <person name="Weinmaier T."/>
            <person name="Han J."/>
            <person name="Lucas S."/>
            <person name="Lapidus A."/>
            <person name="Cheng J.F."/>
            <person name="Goodwin L."/>
            <person name="Pitluck S."/>
            <person name="Peters L."/>
            <person name="Ovchinnikova G."/>
            <person name="Teshima H."/>
            <person name="Detter J.C."/>
            <person name="Han C.S."/>
            <person name="Tapia R."/>
            <person name="Land M.L."/>
            <person name="Hauser L."/>
            <person name="Kyrpides N.C."/>
            <person name="Ivanova N.N."/>
            <person name="Pagani I."/>
            <person name="Huntmann M."/>
            <person name="Wei C.L."/>
            <person name="Davenport K.W."/>
            <person name="Daligault H."/>
            <person name="Chain P.S."/>
            <person name="Chen A."/>
            <person name="Mavromatis K."/>
            <person name="Markowitz V."/>
            <person name="Szeto E."/>
            <person name="Mikhailova N."/>
            <person name="Pati A."/>
            <person name="Wagner M."/>
            <person name="Woyke T."/>
            <person name="Ollivier B."/>
            <person name="Klenk H.P."/>
            <person name="Spring S."/>
            <person name="Loy A."/>
        </authorList>
    </citation>
    <scope>NUCLEOTIDE SEQUENCE [LARGE SCALE GENOMIC DNA]</scope>
    <source>
        <strain evidence="2">ATCC BAA-275 / DSM 13257 / NCIMB 13706 / S10</strain>
    </source>
</reference>
<reference evidence="2" key="2">
    <citation type="submission" date="2012-08" db="EMBL/GenBank/DDBJ databases">
        <title>Finished genome of Desulfosporosinus meridiei DSM 13257.</title>
        <authorList>
            <person name="Huntemann M."/>
            <person name="Wei C.-L."/>
            <person name="Han J."/>
            <person name="Detter J.C."/>
            <person name="Han C."/>
            <person name="Davenport K."/>
            <person name="Daligault H."/>
            <person name="Erkkila T."/>
            <person name="Gu W."/>
            <person name="Munk A.C.C."/>
            <person name="Teshima H."/>
            <person name="Xu Y."/>
            <person name="Chain P."/>
            <person name="Tapia R."/>
            <person name="Chen A."/>
            <person name="Krypides N."/>
            <person name="Mavromatis K."/>
            <person name="Markowitz V."/>
            <person name="Szeto E."/>
            <person name="Ivanova N."/>
            <person name="Mikhailova N."/>
            <person name="Ovchinnikova G."/>
            <person name="Pagani I."/>
            <person name="Pati A."/>
            <person name="Goodwin L."/>
            <person name="Peters L."/>
            <person name="Pitluck S."/>
            <person name="Woyke T."/>
            <person name="Pester M."/>
            <person name="Spring S."/>
            <person name="Ollivier B."/>
            <person name="Rattei T."/>
            <person name="Klenk H.-P."/>
            <person name="Wagner M."/>
            <person name="Loy A."/>
        </authorList>
    </citation>
    <scope>NUCLEOTIDE SEQUENCE [LARGE SCALE GENOMIC DNA]</scope>
    <source>
        <strain evidence="2">ATCC BAA-275 / DSM 13257 / NCIMB 13706 / S10</strain>
    </source>
</reference>
<dbReference type="AlphaFoldDB" id="J7IQV6"/>
<dbReference type="KEGG" id="dmi:Desmer_0520"/>
<dbReference type="Proteomes" id="UP000005262">
    <property type="component" value="Chromosome"/>
</dbReference>
<dbReference type="HOGENOM" id="CLU_2878513_0_0_9"/>
<accession>J7IQV6</accession>
<evidence type="ECO:0000313" key="2">
    <source>
        <dbReference type="Proteomes" id="UP000005262"/>
    </source>
</evidence>
<organism evidence="1 2">
    <name type="scientific">Desulfosporosinus meridiei (strain ATCC BAA-275 / DSM 13257 / KCTC 12902 / NCIMB 13706 / S10)</name>
    <dbReference type="NCBI Taxonomy" id="768704"/>
    <lineage>
        <taxon>Bacteria</taxon>
        <taxon>Bacillati</taxon>
        <taxon>Bacillota</taxon>
        <taxon>Clostridia</taxon>
        <taxon>Eubacteriales</taxon>
        <taxon>Desulfitobacteriaceae</taxon>
        <taxon>Desulfosporosinus</taxon>
    </lineage>
</organism>
<protein>
    <submittedName>
        <fullName evidence="1">Uncharacterized protein</fullName>
    </submittedName>
</protein>
<name>J7IQV6_DESMD</name>
<evidence type="ECO:0000313" key="1">
    <source>
        <dbReference type="EMBL" id="AFQ42564.1"/>
    </source>
</evidence>
<dbReference type="EMBL" id="CP003629">
    <property type="protein sequence ID" value="AFQ42564.1"/>
    <property type="molecule type" value="Genomic_DNA"/>
</dbReference>
<dbReference type="OrthoDB" id="5420534at2"/>
<proteinExistence type="predicted"/>